<evidence type="ECO:0000313" key="9">
    <source>
        <dbReference type="Proteomes" id="UP000789342"/>
    </source>
</evidence>
<evidence type="ECO:0000256" key="5">
    <source>
        <dbReference type="ARBA" id="ARBA00022695"/>
    </source>
</evidence>
<reference evidence="8" key="1">
    <citation type="submission" date="2021-06" db="EMBL/GenBank/DDBJ databases">
        <authorList>
            <person name="Kallberg Y."/>
            <person name="Tangrot J."/>
            <person name="Rosling A."/>
        </authorList>
    </citation>
    <scope>NUCLEOTIDE SEQUENCE</scope>
    <source>
        <strain evidence="8">CL551</strain>
    </source>
</reference>
<organism evidence="8 9">
    <name type="scientific">Acaulospora morrowiae</name>
    <dbReference type="NCBI Taxonomy" id="94023"/>
    <lineage>
        <taxon>Eukaryota</taxon>
        <taxon>Fungi</taxon>
        <taxon>Fungi incertae sedis</taxon>
        <taxon>Mucoromycota</taxon>
        <taxon>Glomeromycotina</taxon>
        <taxon>Glomeromycetes</taxon>
        <taxon>Diversisporales</taxon>
        <taxon>Acaulosporaceae</taxon>
        <taxon>Acaulospora</taxon>
    </lineage>
</organism>
<evidence type="ECO:0000256" key="3">
    <source>
        <dbReference type="ARBA" id="ARBA00022478"/>
    </source>
</evidence>
<dbReference type="Gene3D" id="3.30.70.2850">
    <property type="match status" value="1"/>
</dbReference>
<dbReference type="InterPro" id="IPR007081">
    <property type="entry name" value="RNA_pol_Rpb1_5"/>
</dbReference>
<dbReference type="Proteomes" id="UP000789342">
    <property type="component" value="Unassembled WGS sequence"/>
</dbReference>
<dbReference type="AlphaFoldDB" id="A0A9N9FAQ0"/>
<sequence length="326" mass="36473">MSDVLFYHPDILNCKYLVSDDGDGDATNAKINSKTRQFATYDAPDEDDLKIIEQTDLALNNEDFDIKANENEIEVFEENMSDIADYPEHSFEKSTNKRTKSSRRDRIISKSTYVTNYLFDSVEAGWSDIELQLPFDNKRLLLLDIAESACKKAVIRDVGGITKCYPSSSETKGGALENMVTEGVNFSCIWLYDNILDINKIYSNDIAAILKTYGVEAARSTIIKEISNVFSAYGIHVDPRHLTLVADYMTFEGSFKPFSRIGIDSNPSPLLKMSFESTCNFLEQATLFGDVDMLNSPSARLALGKVVQGGTGSFEIRQPCETLNTR</sequence>
<feature type="domain" description="RNA polymerase Rpb1" evidence="7">
    <location>
        <begin position="86"/>
        <end position="266"/>
    </location>
</feature>
<gene>
    <name evidence="8" type="ORF">AMORRO_LOCUS4161</name>
</gene>
<dbReference type="GO" id="GO:0006351">
    <property type="term" value="P:DNA-templated transcription"/>
    <property type="evidence" value="ECO:0007669"/>
    <property type="project" value="InterPro"/>
</dbReference>
<evidence type="ECO:0000256" key="4">
    <source>
        <dbReference type="ARBA" id="ARBA00022679"/>
    </source>
</evidence>
<accession>A0A9N9FAQ0</accession>
<dbReference type="GO" id="GO:0003899">
    <property type="term" value="F:DNA-directed RNA polymerase activity"/>
    <property type="evidence" value="ECO:0007669"/>
    <property type="project" value="UniProtKB-EC"/>
</dbReference>
<dbReference type="EC" id="2.7.7.6" evidence="2"/>
<keyword evidence="5" id="KW-0548">Nucleotidyltransferase</keyword>
<dbReference type="Pfam" id="PF04998">
    <property type="entry name" value="RNA_pol_Rpb1_5"/>
    <property type="match status" value="1"/>
</dbReference>
<dbReference type="OrthoDB" id="270392at2759"/>
<dbReference type="CDD" id="cd02735">
    <property type="entry name" value="RNAP_I_Rpa1_C"/>
    <property type="match status" value="1"/>
</dbReference>
<keyword evidence="9" id="KW-1185">Reference proteome</keyword>
<dbReference type="InterPro" id="IPR045867">
    <property type="entry name" value="DNA-dir_RpoC_beta_prime"/>
</dbReference>
<comment type="similarity">
    <text evidence="1">Belongs to the RNA polymerase beta' chain family.</text>
</comment>
<comment type="caution">
    <text evidence="8">The sequence shown here is derived from an EMBL/GenBank/DDBJ whole genome shotgun (WGS) entry which is preliminary data.</text>
</comment>
<keyword evidence="4" id="KW-0808">Transferase</keyword>
<name>A0A9N9FAQ0_9GLOM</name>
<keyword evidence="3" id="KW-0240">DNA-directed RNA polymerase</keyword>
<evidence type="ECO:0000256" key="2">
    <source>
        <dbReference type="ARBA" id="ARBA00012418"/>
    </source>
</evidence>
<proteinExistence type="inferred from homology"/>
<evidence type="ECO:0000259" key="7">
    <source>
        <dbReference type="Pfam" id="PF04998"/>
    </source>
</evidence>
<evidence type="ECO:0000256" key="6">
    <source>
        <dbReference type="ARBA" id="ARBA00023163"/>
    </source>
</evidence>
<dbReference type="GO" id="GO:0003677">
    <property type="term" value="F:DNA binding"/>
    <property type="evidence" value="ECO:0007669"/>
    <property type="project" value="InterPro"/>
</dbReference>
<dbReference type="PANTHER" id="PTHR19376">
    <property type="entry name" value="DNA-DIRECTED RNA POLYMERASE"/>
    <property type="match status" value="1"/>
</dbReference>
<evidence type="ECO:0000256" key="1">
    <source>
        <dbReference type="ARBA" id="ARBA00006460"/>
    </source>
</evidence>
<protein>
    <recommendedName>
        <fullName evidence="2">DNA-directed RNA polymerase</fullName>
        <ecNumber evidence="2">2.7.7.6</ecNumber>
    </recommendedName>
</protein>
<dbReference type="PANTHER" id="PTHR19376:SF11">
    <property type="entry name" value="DNA-DIRECTED RNA POLYMERASE I SUBUNIT RPA1"/>
    <property type="match status" value="1"/>
</dbReference>
<dbReference type="InterPro" id="IPR047107">
    <property type="entry name" value="DNA-dir_RNA_pol1_lsu_C"/>
</dbReference>
<dbReference type="SUPFAM" id="SSF64484">
    <property type="entry name" value="beta and beta-prime subunits of DNA dependent RNA-polymerase"/>
    <property type="match status" value="1"/>
</dbReference>
<dbReference type="EMBL" id="CAJVPV010002185">
    <property type="protein sequence ID" value="CAG8520153.1"/>
    <property type="molecule type" value="Genomic_DNA"/>
</dbReference>
<dbReference type="Gene3D" id="1.10.150.390">
    <property type="match status" value="1"/>
</dbReference>
<dbReference type="GO" id="GO:0005736">
    <property type="term" value="C:RNA polymerase I complex"/>
    <property type="evidence" value="ECO:0007669"/>
    <property type="project" value="TreeGrafter"/>
</dbReference>
<keyword evidence="6" id="KW-0804">Transcription</keyword>
<evidence type="ECO:0000313" key="8">
    <source>
        <dbReference type="EMBL" id="CAG8520153.1"/>
    </source>
</evidence>